<evidence type="ECO:0000313" key="1">
    <source>
        <dbReference type="Proteomes" id="UP000887564"/>
    </source>
</evidence>
<reference evidence="2" key="1">
    <citation type="submission" date="2022-11" db="UniProtKB">
        <authorList>
            <consortium name="WormBaseParasite"/>
        </authorList>
    </citation>
    <scope>IDENTIFICATION</scope>
</reference>
<proteinExistence type="predicted"/>
<evidence type="ECO:0000313" key="2">
    <source>
        <dbReference type="WBParaSite" id="PEQ_0000565801-mRNA-1"/>
    </source>
</evidence>
<dbReference type="AlphaFoldDB" id="A0A914RGN8"/>
<sequence length="58" mass="6251">MGNNLFRFGSPLDISQGGFRCGSLHSTDAQMSTPQAAAAVHGIRGCVHQDRLFSRCSR</sequence>
<dbReference type="Proteomes" id="UP000887564">
    <property type="component" value="Unplaced"/>
</dbReference>
<protein>
    <submittedName>
        <fullName evidence="2">Uncharacterized protein</fullName>
    </submittedName>
</protein>
<dbReference type="WBParaSite" id="PEQ_0000565801-mRNA-1">
    <property type="protein sequence ID" value="PEQ_0000565801-mRNA-1"/>
    <property type="gene ID" value="PEQ_0000565801"/>
</dbReference>
<keyword evidence="1" id="KW-1185">Reference proteome</keyword>
<organism evidence="1 2">
    <name type="scientific">Parascaris equorum</name>
    <name type="common">Equine roundworm</name>
    <dbReference type="NCBI Taxonomy" id="6256"/>
    <lineage>
        <taxon>Eukaryota</taxon>
        <taxon>Metazoa</taxon>
        <taxon>Ecdysozoa</taxon>
        <taxon>Nematoda</taxon>
        <taxon>Chromadorea</taxon>
        <taxon>Rhabditida</taxon>
        <taxon>Spirurina</taxon>
        <taxon>Ascaridomorpha</taxon>
        <taxon>Ascaridoidea</taxon>
        <taxon>Ascarididae</taxon>
        <taxon>Parascaris</taxon>
    </lineage>
</organism>
<accession>A0A914RGN8</accession>
<name>A0A914RGN8_PAREQ</name>